<dbReference type="AlphaFoldDB" id="A0A8C7H0U2"/>
<dbReference type="PANTHER" id="PTHR10218:SF233">
    <property type="entry name" value="GUANINE NUCLEOTIDE-BINDING PROTEIN G(OLF) SUBUNIT ALPHA"/>
    <property type="match status" value="1"/>
</dbReference>
<dbReference type="GO" id="GO:0005525">
    <property type="term" value="F:GTP binding"/>
    <property type="evidence" value="ECO:0007669"/>
    <property type="project" value="UniProtKB-KW"/>
</dbReference>
<dbReference type="FunFam" id="1.10.400.10:FF:000003">
    <property type="entry name" value="Guanine nucleotide-binding protein G(S) subunit alpha"/>
    <property type="match status" value="1"/>
</dbReference>
<keyword evidence="6" id="KW-0807">Transducer</keyword>
<dbReference type="GO" id="GO:0007606">
    <property type="term" value="P:sensory perception of chemical stimulus"/>
    <property type="evidence" value="ECO:0007669"/>
    <property type="project" value="TreeGrafter"/>
</dbReference>
<dbReference type="PRINTS" id="PR00443">
    <property type="entry name" value="GPROTEINAS"/>
</dbReference>
<evidence type="ECO:0000256" key="1">
    <source>
        <dbReference type="ARBA" id="ARBA00007172"/>
    </source>
</evidence>
<gene>
    <name evidence="10" type="primary">GNAL</name>
    <name evidence="10" type="synonym">LOC109909794</name>
</gene>
<evidence type="ECO:0008006" key="12">
    <source>
        <dbReference type="Google" id="ProtNLM"/>
    </source>
</evidence>
<dbReference type="GO" id="GO:0031683">
    <property type="term" value="F:G-protein beta/gamma-subunit complex binding"/>
    <property type="evidence" value="ECO:0007669"/>
    <property type="project" value="InterPro"/>
</dbReference>
<feature type="region of interest" description="Disordered" evidence="9">
    <location>
        <begin position="1"/>
        <end position="60"/>
    </location>
</feature>
<dbReference type="FunFam" id="3.40.50.300:FF:006178">
    <property type="entry name" value="Guanine nucleotide-binding protein G(s) subunit alpha isoforms short"/>
    <property type="match status" value="1"/>
</dbReference>
<evidence type="ECO:0000256" key="3">
    <source>
        <dbReference type="ARBA" id="ARBA00022741"/>
    </source>
</evidence>
<dbReference type="InterPro" id="IPR001019">
    <property type="entry name" value="Gprotein_alpha_su"/>
</dbReference>
<dbReference type="InterPro" id="IPR027417">
    <property type="entry name" value="P-loop_NTPase"/>
</dbReference>
<name>A0A8C7H0U2_ONCKI</name>
<keyword evidence="2 8" id="KW-0479">Metal-binding</keyword>
<evidence type="ECO:0000256" key="2">
    <source>
        <dbReference type="ARBA" id="ARBA00022723"/>
    </source>
</evidence>
<dbReference type="GeneTree" id="ENSGT00940000155271"/>
<feature type="binding site" evidence="7">
    <location>
        <begin position="227"/>
        <end position="233"/>
    </location>
    <ligand>
        <name>GTP</name>
        <dbReference type="ChEBI" id="CHEBI:37565"/>
    </ligand>
</feature>
<dbReference type="CDD" id="cd00066">
    <property type="entry name" value="G-alpha"/>
    <property type="match status" value="1"/>
</dbReference>
<evidence type="ECO:0000256" key="6">
    <source>
        <dbReference type="ARBA" id="ARBA00023224"/>
    </source>
</evidence>
<dbReference type="GO" id="GO:0005737">
    <property type="term" value="C:cytoplasm"/>
    <property type="evidence" value="ECO:0007669"/>
    <property type="project" value="TreeGrafter"/>
</dbReference>
<dbReference type="Ensembl" id="ENSOKIT00005054242.1">
    <property type="protein sequence ID" value="ENSOKIP00005051342.1"/>
    <property type="gene ID" value="ENSOKIG00005021675.1"/>
</dbReference>
<evidence type="ECO:0000256" key="5">
    <source>
        <dbReference type="ARBA" id="ARBA00023134"/>
    </source>
</evidence>
<dbReference type="GO" id="GO:0005834">
    <property type="term" value="C:heterotrimeric G-protein complex"/>
    <property type="evidence" value="ECO:0007669"/>
    <property type="project" value="TreeGrafter"/>
</dbReference>
<dbReference type="GO" id="GO:0046872">
    <property type="term" value="F:metal ion binding"/>
    <property type="evidence" value="ECO:0007669"/>
    <property type="project" value="UniProtKB-KW"/>
</dbReference>
<evidence type="ECO:0000256" key="7">
    <source>
        <dbReference type="PIRSR" id="PIRSR601019-1"/>
    </source>
</evidence>
<reference evidence="10" key="1">
    <citation type="submission" date="2025-08" db="UniProtKB">
        <authorList>
            <consortium name="Ensembl"/>
        </authorList>
    </citation>
    <scope>IDENTIFICATION</scope>
</reference>
<dbReference type="Proteomes" id="UP000694557">
    <property type="component" value="Unassembled WGS sequence"/>
</dbReference>
<dbReference type="GO" id="GO:0001664">
    <property type="term" value="F:G protein-coupled receptor binding"/>
    <property type="evidence" value="ECO:0007669"/>
    <property type="project" value="TreeGrafter"/>
</dbReference>
<dbReference type="Gene3D" id="1.10.400.10">
    <property type="entry name" value="GI Alpha 1, domain 2-like"/>
    <property type="match status" value="1"/>
</dbReference>
<dbReference type="GO" id="GO:0007191">
    <property type="term" value="P:adenylate cyclase-activating dopamine receptor signaling pathway"/>
    <property type="evidence" value="ECO:0007669"/>
    <property type="project" value="TreeGrafter"/>
</dbReference>
<evidence type="ECO:0000313" key="10">
    <source>
        <dbReference type="Ensembl" id="ENSOKIP00005051342.1"/>
    </source>
</evidence>
<keyword evidence="5 7" id="KW-0342">GTP-binding</keyword>
<evidence type="ECO:0000256" key="4">
    <source>
        <dbReference type="ARBA" id="ARBA00022842"/>
    </source>
</evidence>
<dbReference type="SUPFAM" id="SSF47895">
    <property type="entry name" value="Transducin (alpha subunit), insertion domain"/>
    <property type="match status" value="1"/>
</dbReference>
<feature type="binding site" evidence="7">
    <location>
        <begin position="321"/>
        <end position="324"/>
    </location>
    <ligand>
        <name>GTP</name>
        <dbReference type="ChEBI" id="CHEBI:37565"/>
    </ligand>
</feature>
<evidence type="ECO:0000313" key="11">
    <source>
        <dbReference type="Proteomes" id="UP000694557"/>
    </source>
</evidence>
<dbReference type="PROSITE" id="PS51882">
    <property type="entry name" value="G_ALPHA"/>
    <property type="match status" value="1"/>
</dbReference>
<dbReference type="Pfam" id="PF00503">
    <property type="entry name" value="G-alpha"/>
    <property type="match status" value="2"/>
</dbReference>
<evidence type="ECO:0000256" key="9">
    <source>
        <dbReference type="SAM" id="MobiDB-lite"/>
    </source>
</evidence>
<feature type="binding site" evidence="8">
    <location>
        <position position="233"/>
    </location>
    <ligand>
        <name>Mg(2+)</name>
        <dbReference type="ChEBI" id="CHEBI:18420"/>
    </ligand>
</feature>
<keyword evidence="3 7" id="KW-0547">Nucleotide-binding</keyword>
<evidence type="ECO:0000256" key="8">
    <source>
        <dbReference type="PIRSR" id="PIRSR601019-2"/>
    </source>
</evidence>
<dbReference type="SMART" id="SM00275">
    <property type="entry name" value="G_alpha"/>
    <property type="match status" value="1"/>
</dbReference>
<accession>A0A8C7H0U2</accession>
<dbReference type="GO" id="GO:0003924">
    <property type="term" value="F:GTPase activity"/>
    <property type="evidence" value="ECO:0007669"/>
    <property type="project" value="InterPro"/>
</dbReference>
<protein>
    <recommendedName>
        <fullName evidence="12">Guanine nucleotide-binding protein G(Olf) subunit alpha</fullName>
    </recommendedName>
</protein>
<dbReference type="Gene3D" id="3.40.50.300">
    <property type="entry name" value="P-loop containing nucleotide triphosphate hydrolases"/>
    <property type="match status" value="2"/>
</dbReference>
<proteinExistence type="inferred from homology"/>
<dbReference type="InterPro" id="IPR000367">
    <property type="entry name" value="Gprotein_alpha_S"/>
</dbReference>
<dbReference type="PRINTS" id="PR00318">
    <property type="entry name" value="GPROTEINA"/>
</dbReference>
<dbReference type="SUPFAM" id="SSF52540">
    <property type="entry name" value="P-loop containing nucleoside triphosphate hydrolases"/>
    <property type="match status" value="1"/>
</dbReference>
<feature type="binding site" evidence="7">
    <location>
        <begin position="116"/>
        <end position="121"/>
    </location>
    <ligand>
        <name>GTP</name>
        <dbReference type="ChEBI" id="CHEBI:37565"/>
    </ligand>
</feature>
<feature type="binding site" evidence="7">
    <location>
        <position position="395"/>
    </location>
    <ligand>
        <name>GTP</name>
        <dbReference type="ChEBI" id="CHEBI:37565"/>
    </ligand>
</feature>
<reference evidence="10" key="2">
    <citation type="submission" date="2025-09" db="UniProtKB">
        <authorList>
            <consortium name="Ensembl"/>
        </authorList>
    </citation>
    <scope>IDENTIFICATION</scope>
</reference>
<keyword evidence="4 8" id="KW-0460">Magnesium</keyword>
<organism evidence="10 11">
    <name type="scientific">Oncorhynchus kisutch</name>
    <name type="common">Coho salmon</name>
    <name type="synonym">Salmo kisutch</name>
    <dbReference type="NCBI Taxonomy" id="8019"/>
    <lineage>
        <taxon>Eukaryota</taxon>
        <taxon>Metazoa</taxon>
        <taxon>Chordata</taxon>
        <taxon>Craniata</taxon>
        <taxon>Vertebrata</taxon>
        <taxon>Euteleostomi</taxon>
        <taxon>Actinopterygii</taxon>
        <taxon>Neopterygii</taxon>
        <taxon>Teleostei</taxon>
        <taxon>Protacanthopterygii</taxon>
        <taxon>Salmoniformes</taxon>
        <taxon>Salmonidae</taxon>
        <taxon>Salmoninae</taxon>
        <taxon>Oncorhynchus</taxon>
    </lineage>
</organism>
<sequence>MGLCYSLRPSLDEPGDTEQPADTSIPLRKPFAVDARRGDTTDGMPIQNGGGGGADRSQRQQLLQKTLSKQKNRDKKLSEEVKKQAKKVSKHIDLTLKEQHREYEQIHRLLLLGAGESGKSTIVKQMRILHVNGFNAELAFPHVSGLMSVFLFLSALIDYIKSIAPLSDFDYTEEFFEHAKQLWDDEGVKACFERSNEYQLIDCAQYFLNKIESVRSNDYTPTDQDLLRCRVLTSGIFETRFQVDKVNFHMFDVGGQRDERRKWIQCFNDVTAIIFVAASSSYNMVIREDNSTNRLRESLDLFKSIWNNRFLRTISVILFLNKQDMLADKILAGKSKLEDYFPEYVRYTVPAEAVPDPGEDPKVTRAKFFIRDEFLRISTASGDGKHYCYPHFTCAVDTENIRRVFNDCRDIIQRMHLRQYELL</sequence>
<keyword evidence="11" id="KW-1185">Reference proteome</keyword>
<feature type="binding site" evidence="7">
    <location>
        <begin position="252"/>
        <end position="256"/>
    </location>
    <ligand>
        <name>GTP</name>
        <dbReference type="ChEBI" id="CHEBI:37565"/>
    </ligand>
</feature>
<dbReference type="InterPro" id="IPR011025">
    <property type="entry name" value="GproteinA_insert"/>
</dbReference>
<comment type="similarity">
    <text evidence="1">Belongs to the G-alpha family. G(s) subfamily.</text>
</comment>
<dbReference type="PANTHER" id="PTHR10218">
    <property type="entry name" value="GTP-BINDING PROTEIN ALPHA SUBUNIT"/>
    <property type="match status" value="1"/>
</dbReference>
<feature type="binding site" evidence="8">
    <location>
        <position position="120"/>
    </location>
    <ligand>
        <name>Mg(2+)</name>
        <dbReference type="ChEBI" id="CHEBI:18420"/>
    </ligand>
</feature>